<gene>
    <name evidence="1" type="ORF">DB32_008431</name>
</gene>
<dbReference type="Pfam" id="PF09536">
    <property type="entry name" value="DUF2378"/>
    <property type="match status" value="1"/>
</dbReference>
<evidence type="ECO:0000313" key="2">
    <source>
        <dbReference type="Proteomes" id="UP000034883"/>
    </source>
</evidence>
<dbReference type="Proteomes" id="UP000034883">
    <property type="component" value="Chromosome"/>
</dbReference>
<dbReference type="EMBL" id="CP011125">
    <property type="protein sequence ID" value="AKF11282.1"/>
    <property type="molecule type" value="Genomic_DNA"/>
</dbReference>
<keyword evidence="2" id="KW-1185">Reference proteome</keyword>
<proteinExistence type="predicted"/>
<name>A0A0F6YMC4_9BACT</name>
<dbReference type="NCBIfam" id="TIGR02265">
    <property type="entry name" value="Mxa_TIGR02265"/>
    <property type="match status" value="1"/>
</dbReference>
<accession>A0A0F6YMC4</accession>
<dbReference type="OrthoDB" id="5523318at2"/>
<dbReference type="InterPro" id="IPR011751">
    <property type="entry name" value="Mxa_paralog_2265"/>
</dbReference>
<evidence type="ECO:0000313" key="1">
    <source>
        <dbReference type="EMBL" id="AKF11282.1"/>
    </source>
</evidence>
<dbReference type="KEGG" id="samy:DB32_008431"/>
<organism evidence="1 2">
    <name type="scientific">Sandaracinus amylolyticus</name>
    <dbReference type="NCBI Taxonomy" id="927083"/>
    <lineage>
        <taxon>Bacteria</taxon>
        <taxon>Pseudomonadati</taxon>
        <taxon>Myxococcota</taxon>
        <taxon>Polyangia</taxon>
        <taxon>Polyangiales</taxon>
        <taxon>Sandaracinaceae</taxon>
        <taxon>Sandaracinus</taxon>
    </lineage>
</organism>
<sequence>MTMTWGRGAVSQSDVEAFARRIEVAPSDRAIIVKALLDFPSDIQSRGMFFDGLVKALRAHVGPSAATRIVAEAEIPRTTHSFTLYAHRDFYKLFFYAAPLLHPGRPLPDAMQAIAETFYPVFRESIVGRTMSVLMGSDPAGILGRLVEAYTLSVQGNQHALEITGPSSAVWRALAEPVPMYPSVFKGIVIGTMRSHDAPIPRITVRSATIEGAKLRCTFDVEW</sequence>
<reference evidence="1 2" key="1">
    <citation type="submission" date="2015-03" db="EMBL/GenBank/DDBJ databases">
        <title>Genome assembly of Sandaracinus amylolyticus DSM 53668.</title>
        <authorList>
            <person name="Sharma G."/>
            <person name="Subramanian S."/>
        </authorList>
    </citation>
    <scope>NUCLEOTIDE SEQUENCE [LARGE SCALE GENOMIC DNA]</scope>
    <source>
        <strain evidence="1 2">DSM 53668</strain>
    </source>
</reference>
<dbReference type="AlphaFoldDB" id="A0A0F6YMC4"/>
<protein>
    <submittedName>
        <fullName evidence="1">Uncharacterized protein</fullName>
    </submittedName>
</protein>